<organism evidence="1 2">
    <name type="scientific">Chitinophaga pollutisoli</name>
    <dbReference type="NCBI Taxonomy" id="3133966"/>
    <lineage>
        <taxon>Bacteria</taxon>
        <taxon>Pseudomonadati</taxon>
        <taxon>Bacteroidota</taxon>
        <taxon>Chitinophagia</taxon>
        <taxon>Chitinophagales</taxon>
        <taxon>Chitinophagaceae</taxon>
        <taxon>Chitinophaga</taxon>
    </lineage>
</organism>
<evidence type="ECO:0008006" key="3">
    <source>
        <dbReference type="Google" id="ProtNLM"/>
    </source>
</evidence>
<dbReference type="Gene3D" id="2.60.120.1360">
    <property type="match status" value="1"/>
</dbReference>
<dbReference type="SUPFAM" id="SSF52266">
    <property type="entry name" value="SGNH hydrolase"/>
    <property type="match status" value="1"/>
</dbReference>
<evidence type="ECO:0000313" key="2">
    <source>
        <dbReference type="Proteomes" id="UP001485459"/>
    </source>
</evidence>
<accession>A0ABZ2YXL4</accession>
<dbReference type="InterPro" id="IPR036514">
    <property type="entry name" value="SGNH_hydro_sf"/>
</dbReference>
<sequence>MSSGNKHPYPLLITLGAIAGLAAISFGKPVVTAGNHTLRPMDIFADLRTPDPVMEPAADTALLAATDPAGGLDSLQRAPLPPRDYLTYPGILDYGYTTGPSGSGMHHFMEALRQLRTGSRKKVRIAYFGDSMIEGDLITMDLRDSLQSYFGGEGVGFVPATSVVSGFRTTITHSFSPNWTDYHFKNSPPAGVELGISGHAFVPAPESWVRFSPVKRQRLDEFGEVSILYGKGSGKVRINDRPADLQGIGKLNSYSFYTDSATRSLTFKFPGNQPLPLYGVCFESREGIFLDNYSFRGISGVELGKLSSDMWKQVQSVRPYDLIVLHYGANVLFMPENTRFDWYERPMEKVVDSLRRYFPQSSFLIVGTADKAYRKNGRYVTAPGVKALLKVQHEFAEEKGLAYWNLYTAMGGDGAMARWVEGEQALANKDYTHFNFRGASRVGALLYKAIMDEFRQEAM</sequence>
<dbReference type="Gene3D" id="3.40.50.1110">
    <property type="entry name" value="SGNH hydrolase"/>
    <property type="match status" value="1"/>
</dbReference>
<reference evidence="2" key="1">
    <citation type="submission" date="2024-03" db="EMBL/GenBank/DDBJ databases">
        <title>Chitinophaga horti sp. nov., isolated from garden soil.</title>
        <authorList>
            <person name="Lee D.S."/>
            <person name="Han D.M."/>
            <person name="Baek J.H."/>
            <person name="Choi D.G."/>
            <person name="Jeon J.H."/>
            <person name="Jeon C.O."/>
        </authorList>
    </citation>
    <scope>NUCLEOTIDE SEQUENCE [LARGE SCALE GENOMIC DNA]</scope>
    <source>
        <strain evidence="2">GPA1</strain>
    </source>
</reference>
<dbReference type="Proteomes" id="UP001485459">
    <property type="component" value="Chromosome"/>
</dbReference>
<name>A0ABZ2YXL4_9BACT</name>
<evidence type="ECO:0000313" key="1">
    <source>
        <dbReference type="EMBL" id="WZN43466.1"/>
    </source>
</evidence>
<gene>
    <name evidence="1" type="ORF">WJU16_10535</name>
</gene>
<dbReference type="RefSeq" id="WP_341838275.1">
    <property type="nucleotide sequence ID" value="NZ_CP149822.1"/>
</dbReference>
<protein>
    <recommendedName>
        <fullName evidence="3">Lysophospholipase L1</fullName>
    </recommendedName>
</protein>
<dbReference type="EMBL" id="CP149822">
    <property type="protein sequence ID" value="WZN43466.1"/>
    <property type="molecule type" value="Genomic_DNA"/>
</dbReference>
<proteinExistence type="predicted"/>
<keyword evidence="2" id="KW-1185">Reference proteome</keyword>